<dbReference type="Proteomes" id="UP001278500">
    <property type="component" value="Unassembled WGS sequence"/>
</dbReference>
<protein>
    <submittedName>
        <fullName evidence="2">Uncharacterized protein</fullName>
    </submittedName>
</protein>
<evidence type="ECO:0000313" key="2">
    <source>
        <dbReference type="EMBL" id="KAK3352031.1"/>
    </source>
</evidence>
<dbReference type="RefSeq" id="XP_062685326.1">
    <property type="nucleotide sequence ID" value="XM_062820965.1"/>
</dbReference>
<accession>A0AAE0MVH4</accession>
<feature type="region of interest" description="Disordered" evidence="1">
    <location>
        <begin position="30"/>
        <end position="49"/>
    </location>
</feature>
<organism evidence="2 3">
    <name type="scientific">Neurospora tetraspora</name>
    <dbReference type="NCBI Taxonomy" id="94610"/>
    <lineage>
        <taxon>Eukaryota</taxon>
        <taxon>Fungi</taxon>
        <taxon>Dikarya</taxon>
        <taxon>Ascomycota</taxon>
        <taxon>Pezizomycotina</taxon>
        <taxon>Sordariomycetes</taxon>
        <taxon>Sordariomycetidae</taxon>
        <taxon>Sordariales</taxon>
        <taxon>Sordariaceae</taxon>
        <taxon>Neurospora</taxon>
    </lineage>
</organism>
<name>A0AAE0MVH4_9PEZI</name>
<keyword evidence="3" id="KW-1185">Reference proteome</keyword>
<dbReference type="AlphaFoldDB" id="A0AAE0MVH4"/>
<dbReference type="EMBL" id="JAUEPP010000002">
    <property type="protein sequence ID" value="KAK3352031.1"/>
    <property type="molecule type" value="Genomic_DNA"/>
</dbReference>
<proteinExistence type="predicted"/>
<evidence type="ECO:0000256" key="1">
    <source>
        <dbReference type="SAM" id="MobiDB-lite"/>
    </source>
</evidence>
<feature type="compositionally biased region" description="Basic and acidic residues" evidence="1">
    <location>
        <begin position="30"/>
        <end position="41"/>
    </location>
</feature>
<dbReference type="GeneID" id="87858119"/>
<gene>
    <name evidence="2" type="ORF">B0H65DRAFT_143240</name>
</gene>
<sequence length="201" mass="21247">MIALASVSRSSATKLAISFFFSIVLPPGPERTECTSSRKAESSPSKSDQVAVTSAAQRTSNQGVFIATHYQSTRTEKAAATAIEPAAVMEGRNTAAVLSPRQTGRLPGPGNRLEGIGHPQGSLAVEGRTQKRFYDHHGLPPGRCLPPSFVIASLAFPLKGERDRNSGKGGHRTASEGKFLGHSLPLSFAVSVAPRPDVMSR</sequence>
<evidence type="ECO:0000313" key="3">
    <source>
        <dbReference type="Proteomes" id="UP001278500"/>
    </source>
</evidence>
<reference evidence="2" key="1">
    <citation type="journal article" date="2023" name="Mol. Phylogenet. Evol.">
        <title>Genome-scale phylogeny and comparative genomics of the fungal order Sordariales.</title>
        <authorList>
            <person name="Hensen N."/>
            <person name="Bonometti L."/>
            <person name="Westerberg I."/>
            <person name="Brannstrom I.O."/>
            <person name="Guillou S."/>
            <person name="Cros-Aarteil S."/>
            <person name="Calhoun S."/>
            <person name="Haridas S."/>
            <person name="Kuo A."/>
            <person name="Mondo S."/>
            <person name="Pangilinan J."/>
            <person name="Riley R."/>
            <person name="LaButti K."/>
            <person name="Andreopoulos B."/>
            <person name="Lipzen A."/>
            <person name="Chen C."/>
            <person name="Yan M."/>
            <person name="Daum C."/>
            <person name="Ng V."/>
            <person name="Clum A."/>
            <person name="Steindorff A."/>
            <person name="Ohm R.A."/>
            <person name="Martin F."/>
            <person name="Silar P."/>
            <person name="Natvig D.O."/>
            <person name="Lalanne C."/>
            <person name="Gautier V."/>
            <person name="Ament-Velasquez S.L."/>
            <person name="Kruys A."/>
            <person name="Hutchinson M.I."/>
            <person name="Powell A.J."/>
            <person name="Barry K."/>
            <person name="Miller A.N."/>
            <person name="Grigoriev I.V."/>
            <person name="Debuchy R."/>
            <person name="Gladieux P."/>
            <person name="Hiltunen Thoren M."/>
            <person name="Johannesson H."/>
        </authorList>
    </citation>
    <scope>NUCLEOTIDE SEQUENCE</scope>
    <source>
        <strain evidence="2">CBS 560.94</strain>
    </source>
</reference>
<comment type="caution">
    <text evidence="2">The sequence shown here is derived from an EMBL/GenBank/DDBJ whole genome shotgun (WGS) entry which is preliminary data.</text>
</comment>
<reference evidence="2" key="2">
    <citation type="submission" date="2023-06" db="EMBL/GenBank/DDBJ databases">
        <authorList>
            <consortium name="Lawrence Berkeley National Laboratory"/>
            <person name="Haridas S."/>
            <person name="Hensen N."/>
            <person name="Bonometti L."/>
            <person name="Westerberg I."/>
            <person name="Brannstrom I.O."/>
            <person name="Guillou S."/>
            <person name="Cros-Aarteil S."/>
            <person name="Calhoun S."/>
            <person name="Kuo A."/>
            <person name="Mondo S."/>
            <person name="Pangilinan J."/>
            <person name="Riley R."/>
            <person name="Labutti K."/>
            <person name="Andreopoulos B."/>
            <person name="Lipzen A."/>
            <person name="Chen C."/>
            <person name="Yanf M."/>
            <person name="Daum C."/>
            <person name="Ng V."/>
            <person name="Clum A."/>
            <person name="Steindorff A."/>
            <person name="Ohm R."/>
            <person name="Martin F."/>
            <person name="Silar P."/>
            <person name="Natvig D."/>
            <person name="Lalanne C."/>
            <person name="Gautier V."/>
            <person name="Ament-Velasquez S.L."/>
            <person name="Kruys A."/>
            <person name="Hutchinson M.I."/>
            <person name="Powell A.J."/>
            <person name="Barry K."/>
            <person name="Miller A.N."/>
            <person name="Grigoriev I.V."/>
            <person name="Debuchy R."/>
            <person name="Gladieux P."/>
            <person name="Thoren M.H."/>
            <person name="Johannesson H."/>
        </authorList>
    </citation>
    <scope>NUCLEOTIDE SEQUENCE</scope>
    <source>
        <strain evidence="2">CBS 560.94</strain>
    </source>
</reference>